<dbReference type="Pfam" id="PF04442">
    <property type="entry name" value="CtaG_Cox11"/>
    <property type="match status" value="1"/>
</dbReference>
<keyword evidence="2" id="KW-0812">Transmembrane</keyword>
<dbReference type="InterPro" id="IPR006616">
    <property type="entry name" value="DM9_repeat"/>
</dbReference>
<dbReference type="Proteomes" id="UP000759131">
    <property type="component" value="Unassembled WGS sequence"/>
</dbReference>
<evidence type="ECO:0008006" key="5">
    <source>
        <dbReference type="Google" id="ProtNLM"/>
    </source>
</evidence>
<comment type="subcellular location">
    <subcellularLocation>
        <location evidence="1">Mitochondrion inner membrane</location>
        <topology evidence="1">Single-pass membrane protein</topology>
        <orientation evidence="1">Intermembrane side</orientation>
    </subcellularLocation>
</comment>
<accession>A0A7R9PZJ2</accession>
<dbReference type="Pfam" id="PF11901">
    <property type="entry name" value="DM9"/>
    <property type="match status" value="1"/>
</dbReference>
<dbReference type="PANTHER" id="PTHR31649:SF1">
    <property type="entry name" value="FARNESOIC ACID O-METHYL TRANSFERASE DOMAIN-CONTAINING PROTEIN"/>
    <property type="match status" value="1"/>
</dbReference>
<reference evidence="3" key="1">
    <citation type="submission" date="2020-11" db="EMBL/GenBank/DDBJ databases">
        <authorList>
            <person name="Tran Van P."/>
        </authorList>
    </citation>
    <scope>NUCLEOTIDE SEQUENCE</scope>
</reference>
<evidence type="ECO:0000256" key="1">
    <source>
        <dbReference type="ARBA" id="ARBA00004243"/>
    </source>
</evidence>
<proteinExistence type="predicted"/>
<dbReference type="InterPro" id="IPR023471">
    <property type="entry name" value="CtaG/Cox11_dom_sf"/>
</dbReference>
<dbReference type="InterPro" id="IPR007533">
    <property type="entry name" value="Cyt_c_oxidase_assmbl_CtaG"/>
</dbReference>
<evidence type="ECO:0000313" key="3">
    <source>
        <dbReference type="EMBL" id="CAD7626582.1"/>
    </source>
</evidence>
<organism evidence="3">
    <name type="scientific">Medioppia subpectinata</name>
    <dbReference type="NCBI Taxonomy" id="1979941"/>
    <lineage>
        <taxon>Eukaryota</taxon>
        <taxon>Metazoa</taxon>
        <taxon>Ecdysozoa</taxon>
        <taxon>Arthropoda</taxon>
        <taxon>Chelicerata</taxon>
        <taxon>Arachnida</taxon>
        <taxon>Acari</taxon>
        <taxon>Acariformes</taxon>
        <taxon>Sarcoptiformes</taxon>
        <taxon>Oribatida</taxon>
        <taxon>Brachypylina</taxon>
        <taxon>Oppioidea</taxon>
        <taxon>Oppiidae</taxon>
        <taxon>Medioppia</taxon>
    </lineage>
</organism>
<dbReference type="SMART" id="SM00696">
    <property type="entry name" value="DM9"/>
    <property type="match status" value="2"/>
</dbReference>
<keyword evidence="2" id="KW-1133">Transmembrane helix</keyword>
<sequence>MAYIYHENQYSGPGVWQQCYSGQLPRGRPVLGGNDINGKALFVGRAVQEGDTIPGKVVPSHGVCYVAYGGAEHGHRDYQVLTNPSGKDMVWVPAANGEVPYGAIEGGEQSDGQVLYIGRAYHSGSMVLGKVHPGHNTLYVSFDGHEVPIRHYEVLRDLRVITSVITQLVLCPWKQTVRTDRQSAVVLWTHLKTCPALISRRLATKSTRDQWLLVLRYGSWGRPITSTTTATGRRLSTLIGGHQWRAVGPDLTAASGGQSPVQLPVRRWLNTGEFRRLSAKSRNRDGMLYATAFVLIVLGGTYAAVPIYRIYCQATGKGGKAFIDEEKNKKIAEMVPKQDRLLRVTFSAETTSQMSWNFMPTQPEIRCYPGETVLAFFTAKNPLDRPVDGLCD</sequence>
<keyword evidence="2" id="KW-0472">Membrane</keyword>
<gene>
    <name evidence="3" type="ORF">OSB1V03_LOCUS7015</name>
</gene>
<dbReference type="GO" id="GO:0005507">
    <property type="term" value="F:copper ion binding"/>
    <property type="evidence" value="ECO:0007669"/>
    <property type="project" value="InterPro"/>
</dbReference>
<evidence type="ECO:0000256" key="2">
    <source>
        <dbReference type="SAM" id="Phobius"/>
    </source>
</evidence>
<name>A0A7R9PZJ2_9ACAR</name>
<dbReference type="OrthoDB" id="2142040at2759"/>
<dbReference type="AlphaFoldDB" id="A0A7R9PZJ2"/>
<dbReference type="Gene3D" id="2.60.370.10">
    <property type="entry name" value="Ctag/Cox11"/>
    <property type="match status" value="1"/>
</dbReference>
<protein>
    <recommendedName>
        <fullName evidence="5">Cytochrome c oxidase assembly protein COX11, mitochondrial</fullName>
    </recommendedName>
</protein>
<dbReference type="EMBL" id="OC858532">
    <property type="protein sequence ID" value="CAD7626582.1"/>
    <property type="molecule type" value="Genomic_DNA"/>
</dbReference>
<dbReference type="PANTHER" id="PTHR31649">
    <property type="entry name" value="AGAP009604-PA"/>
    <property type="match status" value="1"/>
</dbReference>
<dbReference type="SUPFAM" id="SSF110111">
    <property type="entry name" value="Ctag/Cox11"/>
    <property type="match status" value="1"/>
</dbReference>
<feature type="transmembrane region" description="Helical" evidence="2">
    <location>
        <begin position="286"/>
        <end position="305"/>
    </location>
</feature>
<keyword evidence="4" id="KW-1185">Reference proteome</keyword>
<dbReference type="GO" id="GO:0005743">
    <property type="term" value="C:mitochondrial inner membrane"/>
    <property type="evidence" value="ECO:0007669"/>
    <property type="project" value="UniProtKB-SubCell"/>
</dbReference>
<dbReference type="EMBL" id="CAJPIZ010003957">
    <property type="protein sequence ID" value="CAG2107012.1"/>
    <property type="molecule type" value="Genomic_DNA"/>
</dbReference>
<evidence type="ECO:0000313" key="4">
    <source>
        <dbReference type="Proteomes" id="UP000759131"/>
    </source>
</evidence>